<dbReference type="SUPFAM" id="SSF51735">
    <property type="entry name" value="NAD(P)-binding Rossmann-fold domains"/>
    <property type="match status" value="1"/>
</dbReference>
<accession>A0A2T2WRY1</accession>
<evidence type="ECO:0000256" key="1">
    <source>
        <dbReference type="ARBA" id="ARBA00006484"/>
    </source>
</evidence>
<dbReference type="PANTHER" id="PTHR43477">
    <property type="entry name" value="DIHYDROANTICAPSIN 7-DEHYDROGENASE"/>
    <property type="match status" value="1"/>
</dbReference>
<protein>
    <submittedName>
        <fullName evidence="4">Short-chain dehydrogenase</fullName>
    </submittedName>
</protein>
<name>A0A2T2WRY1_SULTH</name>
<dbReference type="Pfam" id="PF13561">
    <property type="entry name" value="adh_short_C2"/>
    <property type="match status" value="1"/>
</dbReference>
<proteinExistence type="inferred from homology"/>
<dbReference type="Gene3D" id="3.40.50.720">
    <property type="entry name" value="NAD(P)-binding Rossmann-like Domain"/>
    <property type="match status" value="1"/>
</dbReference>
<evidence type="ECO:0000256" key="2">
    <source>
        <dbReference type="ARBA" id="ARBA00023002"/>
    </source>
</evidence>
<keyword evidence="3" id="KW-0520">NAD</keyword>
<dbReference type="GO" id="GO:0008206">
    <property type="term" value="P:bile acid metabolic process"/>
    <property type="evidence" value="ECO:0007669"/>
    <property type="project" value="UniProtKB-ARBA"/>
</dbReference>
<comment type="caution">
    <text evidence="4">The sequence shown here is derived from an EMBL/GenBank/DDBJ whole genome shotgun (WGS) entry which is preliminary data.</text>
</comment>
<organism evidence="4 5">
    <name type="scientific">Sulfobacillus thermosulfidooxidans</name>
    <dbReference type="NCBI Taxonomy" id="28034"/>
    <lineage>
        <taxon>Bacteria</taxon>
        <taxon>Bacillati</taxon>
        <taxon>Bacillota</taxon>
        <taxon>Clostridia</taxon>
        <taxon>Eubacteriales</taxon>
        <taxon>Clostridiales Family XVII. Incertae Sedis</taxon>
        <taxon>Sulfobacillus</taxon>
    </lineage>
</organism>
<dbReference type="PRINTS" id="PR00081">
    <property type="entry name" value="GDHRDH"/>
</dbReference>
<dbReference type="GO" id="GO:0016491">
    <property type="term" value="F:oxidoreductase activity"/>
    <property type="evidence" value="ECO:0007669"/>
    <property type="project" value="UniProtKB-KW"/>
</dbReference>
<dbReference type="InterPro" id="IPR036291">
    <property type="entry name" value="NAD(P)-bd_dom_sf"/>
</dbReference>
<dbReference type="AlphaFoldDB" id="A0A2T2WRY1"/>
<keyword evidence="2" id="KW-0560">Oxidoreductase</keyword>
<evidence type="ECO:0000313" key="4">
    <source>
        <dbReference type="EMBL" id="PSR24998.1"/>
    </source>
</evidence>
<dbReference type="InterPro" id="IPR051122">
    <property type="entry name" value="SDR_DHRS6-like"/>
</dbReference>
<dbReference type="EMBL" id="PXYX01000038">
    <property type="protein sequence ID" value="PSR24998.1"/>
    <property type="molecule type" value="Genomic_DNA"/>
</dbReference>
<dbReference type="PANTHER" id="PTHR43477:SF4">
    <property type="entry name" value="DEHYDROGENASE_REDUCTASE SDR FAMILY MEMBER 6"/>
    <property type="match status" value="1"/>
</dbReference>
<evidence type="ECO:0000256" key="3">
    <source>
        <dbReference type="ARBA" id="ARBA00023027"/>
    </source>
</evidence>
<comment type="similarity">
    <text evidence="1">Belongs to the short-chain dehydrogenases/reductases (SDR) family.</text>
</comment>
<reference evidence="4 5" key="1">
    <citation type="journal article" date="2014" name="BMC Genomics">
        <title>Comparison of environmental and isolate Sulfobacillus genomes reveals diverse carbon, sulfur, nitrogen, and hydrogen metabolisms.</title>
        <authorList>
            <person name="Justice N.B."/>
            <person name="Norman A."/>
            <person name="Brown C.T."/>
            <person name="Singh A."/>
            <person name="Thomas B.C."/>
            <person name="Banfield J.F."/>
        </authorList>
    </citation>
    <scope>NUCLEOTIDE SEQUENCE [LARGE SCALE GENOMIC DNA]</scope>
    <source>
        <strain evidence="4">AMDSBA5</strain>
    </source>
</reference>
<dbReference type="FunFam" id="3.40.50.720:FF:000084">
    <property type="entry name" value="Short-chain dehydrogenase reductase"/>
    <property type="match status" value="1"/>
</dbReference>
<sequence length="273" mass="29869">MDLELTNQIVVITGGSRGIGYAVAEGFLQEGAHVALIAQNRDRLKAAQNRLQAQFPHQDILAVVADLSAEDEAAGAVSHILSHFEHIDVLINNAGNAPGRLLEDLTDEMWEKALSVKFLGYVRMMRQVLPIFQEQAHGVIVNVIGNDGTKYPYWEITGTAANAADLAVSQALAKQYGRYHIRINSVNPGPVETDRWWNLMADFARDHAMTPQEAHALFCQSIPIGRIATPQEVANVVLFLASPRASFVHGAVIAVDGDQDKSVIDWLSFHKGS</sequence>
<gene>
    <name evidence="4" type="ORF">C7B47_13380</name>
</gene>
<dbReference type="InterPro" id="IPR002347">
    <property type="entry name" value="SDR_fam"/>
</dbReference>
<dbReference type="Proteomes" id="UP000242705">
    <property type="component" value="Unassembled WGS sequence"/>
</dbReference>
<evidence type="ECO:0000313" key="5">
    <source>
        <dbReference type="Proteomes" id="UP000242705"/>
    </source>
</evidence>